<proteinExistence type="predicted"/>
<dbReference type="PANTHER" id="PTHR30032:SF1">
    <property type="entry name" value="N-ACETYLMURAMOYL-L-ALANINE AMIDASE LYTC"/>
    <property type="match status" value="1"/>
</dbReference>
<name>F8AJN0_METOI</name>
<sequence length="355" mass="38408">MLKKLMVLLTLIALSASAVSAFSVSSKDVILVSDNCADQTAALEIANVLNATVVTTAWGIYNESIVENIKSLNPDKVIIIGGSSAVVDDYVEALNNDGISVERIGGKTRYDTNANITLKFQSKFANTYGNTTICVVHGLDEASLNETATKVKYNHCLVILSNGTNLSVEPTKLHLKINKVEVIENPACPCNNSKVIARLTHKGFNVSVNSIPENKLKMIIQNRIRHMDMKIKMLKRRGIDTTELEVKLNEANELMSQNKYKEAYKTVLQLEGEQMALVKLKLHANGHGHAKLKTNMTLNTETNSSSGAHANGKASVHVKAHAKTNSNANSDNNFTNANANASVSISTNGGMSSSQ</sequence>
<evidence type="ECO:0000313" key="3">
    <source>
        <dbReference type="Proteomes" id="UP000009296"/>
    </source>
</evidence>
<dbReference type="InterPro" id="IPR051922">
    <property type="entry name" value="Bact_Sporulation_Assoc"/>
</dbReference>
<keyword evidence="3" id="KW-1185">Reference proteome</keyword>
<feature type="region of interest" description="Disordered" evidence="1">
    <location>
        <begin position="325"/>
        <end position="355"/>
    </location>
</feature>
<dbReference type="eggNOG" id="arCOG00388">
    <property type="taxonomic scope" value="Archaea"/>
</dbReference>
<dbReference type="HOGENOM" id="CLU_054697_1_0_2"/>
<dbReference type="AlphaFoldDB" id="F8AJN0"/>
<organism evidence="2 3">
    <name type="scientific">Methanothermococcus okinawensis (strain DSM 14208 / JCM 11175 / IH1)</name>
    <dbReference type="NCBI Taxonomy" id="647113"/>
    <lineage>
        <taxon>Archaea</taxon>
        <taxon>Methanobacteriati</taxon>
        <taxon>Methanobacteriota</taxon>
        <taxon>Methanomada group</taxon>
        <taxon>Methanococci</taxon>
        <taxon>Methanococcales</taxon>
        <taxon>Methanococcaceae</taxon>
        <taxon>Methanothermococcus</taxon>
    </lineage>
</organism>
<evidence type="ECO:0000313" key="2">
    <source>
        <dbReference type="EMBL" id="AEH07218.1"/>
    </source>
</evidence>
<dbReference type="Proteomes" id="UP000009296">
    <property type="component" value="Chromosome"/>
</dbReference>
<accession>F8AJN0</accession>
<gene>
    <name evidence="2" type="ordered locus">Metok_1250</name>
</gene>
<dbReference type="STRING" id="647113.Metok_1250"/>
<dbReference type="PANTHER" id="PTHR30032">
    <property type="entry name" value="N-ACETYLMURAMOYL-L-ALANINE AMIDASE-RELATED"/>
    <property type="match status" value="1"/>
</dbReference>
<dbReference type="GeneID" id="10773406"/>
<dbReference type="EMBL" id="CP002792">
    <property type="protein sequence ID" value="AEH07218.1"/>
    <property type="molecule type" value="Genomic_DNA"/>
</dbReference>
<evidence type="ECO:0000256" key="1">
    <source>
        <dbReference type="SAM" id="MobiDB-lite"/>
    </source>
</evidence>
<dbReference type="Gene3D" id="3.40.50.12090">
    <property type="match status" value="1"/>
</dbReference>
<reference evidence="2" key="1">
    <citation type="submission" date="2011-05" db="EMBL/GenBank/DDBJ databases">
        <title>Complete sequence of chromosome of Methanothermococcus okinawensis IH1.</title>
        <authorList>
            <consortium name="US DOE Joint Genome Institute"/>
            <person name="Lucas S."/>
            <person name="Han J."/>
            <person name="Lapidus A."/>
            <person name="Cheng J.-F."/>
            <person name="Goodwin L."/>
            <person name="Pitluck S."/>
            <person name="Peters L."/>
            <person name="Mikhailova N."/>
            <person name="Held B."/>
            <person name="Han C."/>
            <person name="Tapia R."/>
            <person name="Land M."/>
            <person name="Hauser L."/>
            <person name="Kyrpides N."/>
            <person name="Ivanova N."/>
            <person name="Pagani I."/>
            <person name="Sieprawska-Lupa M."/>
            <person name="Takai K."/>
            <person name="Miyazaki J."/>
            <person name="Whitman W."/>
            <person name="Woyke T."/>
        </authorList>
    </citation>
    <scope>NUCLEOTIDE SEQUENCE [LARGE SCALE GENOMIC DNA]</scope>
    <source>
        <strain evidence="2">IH1</strain>
    </source>
</reference>
<dbReference type="KEGG" id="mok:Metok_1250"/>
<feature type="compositionally biased region" description="Polar residues" evidence="1">
    <location>
        <begin position="345"/>
        <end position="355"/>
    </location>
</feature>
<protein>
    <submittedName>
        <fullName evidence="2">Cell wall binding repeat 2-containing protein</fullName>
    </submittedName>
</protein>
<dbReference type="RefSeq" id="WP_013867400.1">
    <property type="nucleotide sequence ID" value="NC_015636.1"/>
</dbReference>
<feature type="compositionally biased region" description="Low complexity" evidence="1">
    <location>
        <begin position="325"/>
        <end position="344"/>
    </location>
</feature>